<proteinExistence type="inferred from homology"/>
<evidence type="ECO:0000313" key="9">
    <source>
        <dbReference type="EMBL" id="CAB3411267.1"/>
    </source>
</evidence>
<keyword evidence="4" id="KW-0520">NAD</keyword>
<evidence type="ECO:0000256" key="3">
    <source>
        <dbReference type="ARBA" id="ARBA00023002"/>
    </source>
</evidence>
<dbReference type="Pfam" id="PF13905">
    <property type="entry name" value="Thioredoxin_8"/>
    <property type="match status" value="1"/>
</dbReference>
<evidence type="ECO:0000256" key="4">
    <source>
        <dbReference type="ARBA" id="ARBA00023027"/>
    </source>
</evidence>
<gene>
    <name evidence="9" type="ORF">CBOVIS_LOCUS12677</name>
</gene>
<dbReference type="PROSITE" id="PS51352">
    <property type="entry name" value="THIOREDOXIN_2"/>
    <property type="match status" value="1"/>
</dbReference>
<dbReference type="EC" id="1.8.1.8" evidence="1"/>
<reference evidence="9 10" key="1">
    <citation type="submission" date="2020-04" db="EMBL/GenBank/DDBJ databases">
        <authorList>
            <person name="Laetsch R D."/>
            <person name="Stevens L."/>
            <person name="Kumar S."/>
            <person name="Blaxter L. M."/>
        </authorList>
    </citation>
    <scope>NUCLEOTIDE SEQUENCE [LARGE SCALE GENOMIC DNA]</scope>
</reference>
<keyword evidence="10" id="KW-1185">Reference proteome</keyword>
<dbReference type="GO" id="GO:0047134">
    <property type="term" value="F:protein-disulfide reductase [NAD(P)H] activity"/>
    <property type="evidence" value="ECO:0007669"/>
    <property type="project" value="UniProtKB-EC"/>
</dbReference>
<name>A0A8S1FEU2_9PELO</name>
<evidence type="ECO:0000256" key="6">
    <source>
        <dbReference type="ARBA" id="ARBA00047388"/>
    </source>
</evidence>
<dbReference type="InterPro" id="IPR052259">
    <property type="entry name" value="Nucleoredoxin-like"/>
</dbReference>
<dbReference type="Gene3D" id="3.40.30.10">
    <property type="entry name" value="Glutaredoxin"/>
    <property type="match status" value="1"/>
</dbReference>
<comment type="caution">
    <text evidence="9">The sequence shown here is derived from an EMBL/GenBank/DDBJ whole genome shotgun (WGS) entry which is preliminary data.</text>
</comment>
<dbReference type="InterPro" id="IPR013766">
    <property type="entry name" value="Thioredoxin_domain"/>
</dbReference>
<dbReference type="OrthoDB" id="189920at2759"/>
<dbReference type="PANTHER" id="PTHR13871:SF103">
    <property type="entry name" value="THIOREDOXIN DOMAIN-CONTAINING PROTEIN"/>
    <property type="match status" value="1"/>
</dbReference>
<evidence type="ECO:0000256" key="5">
    <source>
        <dbReference type="ARBA" id="ARBA00025782"/>
    </source>
</evidence>
<sequence>MTSDNYYAPEFCLLSINCSWILESRSVNCNTNDLSICLNSLQLEKLDKTKVDGKTALEGKVIALYFSAHWCPPCRQFTPILKDFYEEVGGELEIIFVSMDRSETDLKSYMRECHGDWYHIPFGSADIKKLSQAYGVSGIPALIIVKENGEVITKNGRDDVTSGSKPKAVVAKWKSA</sequence>
<accession>A0A8S1FEU2</accession>
<dbReference type="AlphaFoldDB" id="A0A8S1FEU2"/>
<comment type="catalytic activity">
    <reaction evidence="6">
        <text>[protein]-dithiol + NAD(+) = [protein]-disulfide + NADH + H(+)</text>
        <dbReference type="Rhea" id="RHEA:18749"/>
        <dbReference type="Rhea" id="RHEA-COMP:10593"/>
        <dbReference type="Rhea" id="RHEA-COMP:10594"/>
        <dbReference type="ChEBI" id="CHEBI:15378"/>
        <dbReference type="ChEBI" id="CHEBI:29950"/>
        <dbReference type="ChEBI" id="CHEBI:50058"/>
        <dbReference type="ChEBI" id="CHEBI:57540"/>
        <dbReference type="ChEBI" id="CHEBI:57945"/>
        <dbReference type="EC" id="1.8.1.8"/>
    </reaction>
</comment>
<dbReference type="InterPro" id="IPR012336">
    <property type="entry name" value="Thioredoxin-like_fold"/>
</dbReference>
<comment type="similarity">
    <text evidence="5">Belongs to the nucleoredoxin family.</text>
</comment>
<dbReference type="EMBL" id="CADEPM010000013">
    <property type="protein sequence ID" value="CAB3411267.1"/>
    <property type="molecule type" value="Genomic_DNA"/>
</dbReference>
<keyword evidence="2" id="KW-0677">Repeat</keyword>
<evidence type="ECO:0000256" key="2">
    <source>
        <dbReference type="ARBA" id="ARBA00022737"/>
    </source>
</evidence>
<keyword evidence="3" id="KW-0560">Oxidoreductase</keyword>
<evidence type="ECO:0000313" key="10">
    <source>
        <dbReference type="Proteomes" id="UP000494206"/>
    </source>
</evidence>
<feature type="domain" description="Thioredoxin" evidence="8">
    <location>
        <begin position="2"/>
        <end position="176"/>
    </location>
</feature>
<protein>
    <recommendedName>
        <fullName evidence="1">protein-disulfide reductase</fullName>
        <ecNumber evidence="1">1.8.1.8</ecNumber>
    </recommendedName>
</protein>
<evidence type="ECO:0000256" key="1">
    <source>
        <dbReference type="ARBA" id="ARBA00012612"/>
    </source>
</evidence>
<dbReference type="Proteomes" id="UP000494206">
    <property type="component" value="Unassembled WGS sequence"/>
</dbReference>
<evidence type="ECO:0000259" key="8">
    <source>
        <dbReference type="PROSITE" id="PS51352"/>
    </source>
</evidence>
<evidence type="ECO:0000256" key="7">
    <source>
        <dbReference type="ARBA" id="ARBA00047804"/>
    </source>
</evidence>
<dbReference type="PANTHER" id="PTHR13871">
    <property type="entry name" value="THIOREDOXIN"/>
    <property type="match status" value="1"/>
</dbReference>
<comment type="catalytic activity">
    <reaction evidence="7">
        <text>[protein]-dithiol + NADP(+) = [protein]-disulfide + NADPH + H(+)</text>
        <dbReference type="Rhea" id="RHEA:18753"/>
        <dbReference type="Rhea" id="RHEA-COMP:10593"/>
        <dbReference type="Rhea" id="RHEA-COMP:10594"/>
        <dbReference type="ChEBI" id="CHEBI:15378"/>
        <dbReference type="ChEBI" id="CHEBI:29950"/>
        <dbReference type="ChEBI" id="CHEBI:50058"/>
        <dbReference type="ChEBI" id="CHEBI:57783"/>
        <dbReference type="ChEBI" id="CHEBI:58349"/>
        <dbReference type="EC" id="1.8.1.8"/>
    </reaction>
</comment>
<dbReference type="SUPFAM" id="SSF52833">
    <property type="entry name" value="Thioredoxin-like"/>
    <property type="match status" value="1"/>
</dbReference>
<organism evidence="9 10">
    <name type="scientific">Caenorhabditis bovis</name>
    <dbReference type="NCBI Taxonomy" id="2654633"/>
    <lineage>
        <taxon>Eukaryota</taxon>
        <taxon>Metazoa</taxon>
        <taxon>Ecdysozoa</taxon>
        <taxon>Nematoda</taxon>
        <taxon>Chromadorea</taxon>
        <taxon>Rhabditida</taxon>
        <taxon>Rhabditina</taxon>
        <taxon>Rhabditomorpha</taxon>
        <taxon>Rhabditoidea</taxon>
        <taxon>Rhabditidae</taxon>
        <taxon>Peloderinae</taxon>
        <taxon>Caenorhabditis</taxon>
    </lineage>
</organism>
<dbReference type="InterPro" id="IPR036249">
    <property type="entry name" value="Thioredoxin-like_sf"/>
</dbReference>
<dbReference type="CDD" id="cd02964">
    <property type="entry name" value="TryX_like_family"/>
    <property type="match status" value="1"/>
</dbReference>